<protein>
    <submittedName>
        <fullName evidence="1">Uncharacterized protein</fullName>
    </submittedName>
</protein>
<accession>D5L2P7</accession>
<reference evidence="1" key="1">
    <citation type="journal article" date="2010" name="Environ. Microbiol.">
        <title>The metavirome of a hypersaline environment.</title>
        <authorList>
            <person name="Santos F."/>
            <person name="Yarza P."/>
            <person name="Parro V."/>
            <person name="Briones C."/>
            <person name="Anton J."/>
        </authorList>
    </citation>
    <scope>NUCLEOTIDE SEQUENCE</scope>
</reference>
<evidence type="ECO:0000313" key="1">
    <source>
        <dbReference type="EMBL" id="ADE29306.1"/>
    </source>
</evidence>
<dbReference type="EMBL" id="GU735372">
    <property type="protein sequence ID" value="ADE29306.1"/>
    <property type="molecule type" value="Genomic_DNA"/>
</dbReference>
<proteinExistence type="predicted"/>
<name>D5L2P7_9VIRU</name>
<organism evidence="1">
    <name type="scientific">uncultured virus</name>
    <dbReference type="NCBI Taxonomy" id="340016"/>
    <lineage>
        <taxon>Viruses</taxon>
        <taxon>environmental samples</taxon>
    </lineage>
</organism>
<sequence length="56" mass="6372">MAKVVKIPDPVYQRMSDEAKREDISRGAVVKTWLDKADAYDSALFKNNVKTDGDER</sequence>